<dbReference type="Proteomes" id="UP000734854">
    <property type="component" value="Unassembled WGS sequence"/>
</dbReference>
<evidence type="ECO:0000256" key="1">
    <source>
        <dbReference type="SAM" id="MobiDB-lite"/>
    </source>
</evidence>
<proteinExistence type="predicted"/>
<name>A0A8J5KMT3_ZINOF</name>
<dbReference type="AlphaFoldDB" id="A0A8J5KMT3"/>
<organism evidence="2 3">
    <name type="scientific">Zingiber officinale</name>
    <name type="common">Ginger</name>
    <name type="synonym">Amomum zingiber</name>
    <dbReference type="NCBI Taxonomy" id="94328"/>
    <lineage>
        <taxon>Eukaryota</taxon>
        <taxon>Viridiplantae</taxon>
        <taxon>Streptophyta</taxon>
        <taxon>Embryophyta</taxon>
        <taxon>Tracheophyta</taxon>
        <taxon>Spermatophyta</taxon>
        <taxon>Magnoliopsida</taxon>
        <taxon>Liliopsida</taxon>
        <taxon>Zingiberales</taxon>
        <taxon>Zingiberaceae</taxon>
        <taxon>Zingiber</taxon>
    </lineage>
</organism>
<gene>
    <name evidence="2" type="ORF">ZIOFF_051258</name>
</gene>
<dbReference type="Gene3D" id="3.30.70.100">
    <property type="match status" value="1"/>
</dbReference>
<accession>A0A8J5KMT3</accession>
<comment type="caution">
    <text evidence="2">The sequence shown here is derived from an EMBL/GenBank/DDBJ whole genome shotgun (WGS) entry which is preliminary data.</text>
</comment>
<reference evidence="2 3" key="1">
    <citation type="submission" date="2020-08" db="EMBL/GenBank/DDBJ databases">
        <title>Plant Genome Project.</title>
        <authorList>
            <person name="Zhang R.-G."/>
        </authorList>
    </citation>
    <scope>NUCLEOTIDE SEQUENCE [LARGE SCALE GENOMIC DNA]</scope>
    <source>
        <tissue evidence="2">Rhizome</tissue>
    </source>
</reference>
<feature type="region of interest" description="Disordered" evidence="1">
    <location>
        <begin position="134"/>
        <end position="153"/>
    </location>
</feature>
<keyword evidence="3" id="KW-1185">Reference proteome</keyword>
<dbReference type="PANTHER" id="PTHR46371">
    <property type="entry name" value="OS04G0464100 PROTEIN"/>
    <property type="match status" value="1"/>
</dbReference>
<dbReference type="EMBL" id="JACMSC010000014">
    <property type="protein sequence ID" value="KAG6489976.1"/>
    <property type="molecule type" value="Genomic_DNA"/>
</dbReference>
<protein>
    <submittedName>
        <fullName evidence="2">Uncharacterized protein</fullName>
    </submittedName>
</protein>
<evidence type="ECO:0000313" key="2">
    <source>
        <dbReference type="EMBL" id="KAG6489976.1"/>
    </source>
</evidence>
<dbReference type="InterPro" id="IPR044296">
    <property type="entry name" value="HIPP46"/>
</dbReference>
<evidence type="ECO:0000313" key="3">
    <source>
        <dbReference type="Proteomes" id="UP000734854"/>
    </source>
</evidence>
<sequence>MEDAKRRSKALKTAVGLSGVISASLDKDCLIVVGDGVDSVELATVLRRKMVAQSEWISAPFADSVFFTSFVPGLSPVGGRRLLPQGSELRMSGHTRLWLRTKTLAAKTLAPPSMLAAASRSLLRSPSLRAASARIGAPRRPLRSCPTLSSSGTASRFTRHPLIPLLLRD</sequence>